<sequence>MNPQSQDPDPRDIAGVDAAGAQEVGDTPPAEGSMSESGPPDTDNPTRGWAGGPLTALFVTVALVVGFFVCYAVWIIANGGPG</sequence>
<evidence type="ECO:0000313" key="3">
    <source>
        <dbReference type="EMBL" id="NJP68464.1"/>
    </source>
</evidence>
<evidence type="ECO:0000256" key="1">
    <source>
        <dbReference type="SAM" id="MobiDB-lite"/>
    </source>
</evidence>
<evidence type="ECO:0000313" key="4">
    <source>
        <dbReference type="Proteomes" id="UP000746503"/>
    </source>
</evidence>
<reference evidence="3 4" key="1">
    <citation type="submission" date="2020-03" db="EMBL/GenBank/DDBJ databases">
        <title>Draft genome of Streptomyces sp. ventii, isolated from the Axial Seamount in the Pacific Ocean, and resequencing of the two type strains Streptomyces lonarensis strain NCL 716 and Streptomyces bohaiensis strain 11A07.</title>
        <authorList>
            <person name="Loughran R.M."/>
            <person name="Pfannmuller K.M."/>
            <person name="Wasson B.J."/>
            <person name="Deadmond M.C."/>
            <person name="Paddock B.E."/>
            <person name="Koyack M.J."/>
            <person name="Gallegos D.A."/>
            <person name="Mitchell E.A."/>
            <person name="Ushijima B."/>
            <person name="Saw J.H."/>
            <person name="Mcphail K.L."/>
            <person name="Videau P."/>
        </authorList>
    </citation>
    <scope>NUCLEOTIDE SEQUENCE [LARGE SCALE GENOMIC DNA]</scope>
    <source>
        <strain evidence="4">5675061</strain>
    </source>
</reference>
<keyword evidence="2" id="KW-0472">Membrane</keyword>
<accession>A0ABX1ARL8</accession>
<feature type="transmembrane region" description="Helical" evidence="2">
    <location>
        <begin position="54"/>
        <end position="77"/>
    </location>
</feature>
<dbReference type="InterPro" id="IPR045512">
    <property type="entry name" value="DUF6480"/>
</dbReference>
<comment type="caution">
    <text evidence="3">The sequence shown here is derived from an EMBL/GenBank/DDBJ whole genome shotgun (WGS) entry which is preliminary data.</text>
</comment>
<protein>
    <submittedName>
        <fullName evidence="3">Uncharacterized protein</fullName>
    </submittedName>
</protein>
<keyword evidence="4" id="KW-1185">Reference proteome</keyword>
<dbReference type="EMBL" id="JAAVJB010000217">
    <property type="protein sequence ID" value="NJP68464.1"/>
    <property type="molecule type" value="Genomic_DNA"/>
</dbReference>
<dbReference type="RefSeq" id="WP_167934963.1">
    <property type="nucleotide sequence ID" value="NZ_JAAVJB010000217.1"/>
</dbReference>
<feature type="region of interest" description="Disordered" evidence="1">
    <location>
        <begin position="1"/>
        <end position="51"/>
    </location>
</feature>
<keyword evidence="2" id="KW-1133">Transmembrane helix</keyword>
<dbReference type="Proteomes" id="UP000746503">
    <property type="component" value="Unassembled WGS sequence"/>
</dbReference>
<name>A0ABX1ARL8_9ACTN</name>
<gene>
    <name evidence="3" type="ORF">HCJ92_19735</name>
</gene>
<evidence type="ECO:0000256" key="2">
    <source>
        <dbReference type="SAM" id="Phobius"/>
    </source>
</evidence>
<organism evidence="3 4">
    <name type="scientific">Streptomyces spiramenti</name>
    <dbReference type="NCBI Taxonomy" id="2720606"/>
    <lineage>
        <taxon>Bacteria</taxon>
        <taxon>Bacillati</taxon>
        <taxon>Actinomycetota</taxon>
        <taxon>Actinomycetes</taxon>
        <taxon>Kitasatosporales</taxon>
        <taxon>Streptomycetaceae</taxon>
        <taxon>Streptomyces</taxon>
    </lineage>
</organism>
<proteinExistence type="predicted"/>
<dbReference type="Pfam" id="PF20088">
    <property type="entry name" value="DUF6480"/>
    <property type="match status" value="1"/>
</dbReference>
<keyword evidence="2" id="KW-0812">Transmembrane</keyword>